<dbReference type="HOGENOM" id="CLU_033858_1_1_1"/>
<dbReference type="Proteomes" id="UP000032141">
    <property type="component" value="Chromosome C9"/>
</dbReference>
<reference evidence="2" key="2">
    <citation type="submission" date="2015-03" db="UniProtKB">
        <authorList>
            <consortium name="EnsemblPlants"/>
        </authorList>
    </citation>
    <scope>IDENTIFICATION</scope>
</reference>
<evidence type="ECO:0000256" key="1">
    <source>
        <dbReference type="SAM" id="MobiDB-lite"/>
    </source>
</evidence>
<name>A0A0D3E5K4_BRAOL</name>
<proteinExistence type="predicted"/>
<keyword evidence="3" id="KW-1185">Reference proteome</keyword>
<feature type="compositionally biased region" description="Polar residues" evidence="1">
    <location>
        <begin position="314"/>
        <end position="328"/>
    </location>
</feature>
<protein>
    <submittedName>
        <fullName evidence="2">Uncharacterized protein</fullName>
    </submittedName>
</protein>
<evidence type="ECO:0000313" key="3">
    <source>
        <dbReference type="Proteomes" id="UP000032141"/>
    </source>
</evidence>
<dbReference type="OMA" id="ELFQMTH"/>
<feature type="region of interest" description="Disordered" evidence="1">
    <location>
        <begin position="304"/>
        <end position="328"/>
    </location>
</feature>
<feature type="region of interest" description="Disordered" evidence="1">
    <location>
        <begin position="1"/>
        <end position="70"/>
    </location>
</feature>
<reference evidence="2 3" key="1">
    <citation type="journal article" date="2014" name="Genome Biol.">
        <title>Transcriptome and methylome profiling reveals relics of genome dominance in the mesopolyploid Brassica oleracea.</title>
        <authorList>
            <person name="Parkin I.A."/>
            <person name="Koh C."/>
            <person name="Tang H."/>
            <person name="Robinson S.J."/>
            <person name="Kagale S."/>
            <person name="Clarke W.E."/>
            <person name="Town C.D."/>
            <person name="Nixon J."/>
            <person name="Krishnakumar V."/>
            <person name="Bidwell S.L."/>
            <person name="Denoeud F."/>
            <person name="Belcram H."/>
            <person name="Links M.G."/>
            <person name="Just J."/>
            <person name="Clarke C."/>
            <person name="Bender T."/>
            <person name="Huebert T."/>
            <person name="Mason A.S."/>
            <person name="Pires J.C."/>
            <person name="Barker G."/>
            <person name="Moore J."/>
            <person name="Walley P.G."/>
            <person name="Manoli S."/>
            <person name="Batley J."/>
            <person name="Edwards D."/>
            <person name="Nelson M.N."/>
            <person name="Wang X."/>
            <person name="Paterson A.H."/>
            <person name="King G."/>
            <person name="Bancroft I."/>
            <person name="Chalhoub B."/>
            <person name="Sharpe A.G."/>
        </authorList>
    </citation>
    <scope>NUCLEOTIDE SEQUENCE</scope>
    <source>
        <strain evidence="2 3">cv. TO1000</strain>
    </source>
</reference>
<feature type="compositionally biased region" description="Low complexity" evidence="1">
    <location>
        <begin position="21"/>
        <end position="32"/>
    </location>
</feature>
<feature type="compositionally biased region" description="Pro residues" evidence="1">
    <location>
        <begin position="45"/>
        <end position="65"/>
    </location>
</feature>
<dbReference type="AlphaFoldDB" id="A0A0D3E5K4"/>
<dbReference type="EnsemblPlants" id="Bo9g048860.1">
    <property type="protein sequence ID" value="Bo9g048860.1"/>
    <property type="gene ID" value="Bo9g048860"/>
</dbReference>
<accession>A0A0D3E5K4</accession>
<dbReference type="Gramene" id="Bo9g048860.1">
    <property type="protein sequence ID" value="Bo9g048860.1"/>
    <property type="gene ID" value="Bo9g048860"/>
</dbReference>
<dbReference type="SUPFAM" id="SSF101447">
    <property type="entry name" value="Formin homology 2 domain (FH2 domain)"/>
    <property type="match status" value="1"/>
</dbReference>
<evidence type="ECO:0000313" key="2">
    <source>
        <dbReference type="EnsemblPlants" id="Bo9g048860.1"/>
    </source>
</evidence>
<organism evidence="2 3">
    <name type="scientific">Brassica oleracea var. oleracea</name>
    <dbReference type="NCBI Taxonomy" id="109376"/>
    <lineage>
        <taxon>Eukaryota</taxon>
        <taxon>Viridiplantae</taxon>
        <taxon>Streptophyta</taxon>
        <taxon>Embryophyta</taxon>
        <taxon>Tracheophyta</taxon>
        <taxon>Spermatophyta</taxon>
        <taxon>Magnoliopsida</taxon>
        <taxon>eudicotyledons</taxon>
        <taxon>Gunneridae</taxon>
        <taxon>Pentapetalae</taxon>
        <taxon>rosids</taxon>
        <taxon>malvids</taxon>
        <taxon>Brassicales</taxon>
        <taxon>Brassicaceae</taxon>
        <taxon>Brassiceae</taxon>
        <taxon>Brassica</taxon>
    </lineage>
</organism>
<dbReference type="Pfam" id="PF03004">
    <property type="entry name" value="Transposase_24"/>
    <property type="match status" value="1"/>
</dbReference>
<sequence length="328" mass="36044">MAHWRKPAAPTYSQLFGDGSGASSSGPSSSDAVLDSQTSQRASWNPPPPPQMPPPPPPAAAPQPAPAGAVHPDLRVPSYAPYARYTVEDFLAQPVRKGLEVLYPIDPEELIGKFGANNCVSRSVSAMIKGYYDGAYPNWSMTPNHVKITWFKCFALEKTGVLTSLSELFQMTHVTSDGVFVDPASEKLFHATAARIEERETQLTQQSPDGLPVTLTTEEAAKIFEEVAPKKKGRIIGIGSVNEVERATSSYTSRRDEETSQIKARMDSQQVRLDSLEDLLDVMAVGNPTMQRMLSERRAVLGLPSRNPEEYDPNCQQQSNPTDYFNNM</sequence>
<dbReference type="InterPro" id="IPR004252">
    <property type="entry name" value="Probable_transposase_24"/>
</dbReference>